<dbReference type="PANTHER" id="PTHR33232:SF20">
    <property type="entry name" value="PROTEIN SIEVE ELEMENT OCCLUSION B-LIKE"/>
    <property type="match status" value="1"/>
</dbReference>
<protein>
    <recommendedName>
        <fullName evidence="5">Protein SIEVE ELEMENT OCCLUSION B-like</fullName>
    </recommendedName>
</protein>
<dbReference type="PANTHER" id="PTHR33232">
    <property type="entry name" value="PROTEIN SIEVE ELEMENT OCCLUSION B-LIKE"/>
    <property type="match status" value="1"/>
</dbReference>
<dbReference type="EMBL" id="JBJUIK010000012">
    <property type="protein sequence ID" value="KAL3511371.1"/>
    <property type="molecule type" value="Genomic_DNA"/>
</dbReference>
<name>A0ABD2YVL2_9GENT</name>
<accession>A0ABD2YVL2</accession>
<proteinExistence type="predicted"/>
<dbReference type="InterPro" id="IPR039299">
    <property type="entry name" value="SEOA"/>
</dbReference>
<dbReference type="Pfam" id="PF14577">
    <property type="entry name" value="SEO_C"/>
    <property type="match status" value="1"/>
</dbReference>
<evidence type="ECO:0000259" key="2">
    <source>
        <dbReference type="Pfam" id="PF14577"/>
    </source>
</evidence>
<dbReference type="AlphaFoldDB" id="A0ABD2YVL2"/>
<evidence type="ECO:0000259" key="1">
    <source>
        <dbReference type="Pfam" id="PF14576"/>
    </source>
</evidence>
<gene>
    <name evidence="3" type="ORF">ACH5RR_030772</name>
</gene>
<feature type="domain" description="Sieve element occlusion N-terminal" evidence="1">
    <location>
        <begin position="116"/>
        <end position="396"/>
    </location>
</feature>
<sequence>MCQLQGASKCSNCSPFSQSTYTATAAIAANSAIATNEIVPTTRAQPLSQATNEIVPTTRGQPLTTTHSHLGEVPAVRSHPTTNVPGILMTEPTNTIVHSSRSSQLMSGERHISSTSDDTALIKQILSTHAPDGREFDVKPLLIIIQDIVSCANRTSHAVGGQSHDHINTWEEKAIYSGYSDELEFLASLIKKTNNEIINECSAGGDAHLITIALFRSLSSYSWEAKATIAFAAFAVSYGEFWLVAQLYTTNPLAKSVVVLKDLPEIMEPTEALKQKFEAVNNLMKAILDVTECIIKFKELFSQPEMESAAAHILIAVYWTVRCIVTCSITLLNLIALGHKYVASFAEALELKILAHKLADKKMDLEMQMDLKNQKIEEKSQNDEFLELILLSETLHFDNMKILRALIYAKEDQLPLYDGTHQRRASLDILRRKHVLLLISELEMSHEELSILHHMYTESRQQPTRVESHYEVVWLPVVDRLSPWQEAKQKQFELFQNCMPWYSVVHPMMIGPAVIRFIKEIWGFNEKPQLVVLDPQGKESNRNALHMMWIWGSIAVPFTKAKEEELWREETWRIELLADSIDSDLCLWVKENRYICLYGGEDIEWIRKFTTTARAVANAARIPLEMLYVGKSDPKERVRRNNSIIQVEKLSHTLPDLTLIWFFWARLESMWHSKMQHGMTIENDPIRQEIMTMLSFDGSDQGWAVFSRGSHEMAKGNGDRIFQCLREYDRWKDKVAYPDGFVTTLNEQLHELHIPLHCSRLILPGTSGQIPEKVVCAECRRPVEKFIMYRCCNE</sequence>
<keyword evidence="4" id="KW-1185">Reference proteome</keyword>
<comment type="caution">
    <text evidence="3">The sequence shown here is derived from an EMBL/GenBank/DDBJ whole genome shotgun (WGS) entry which is preliminary data.</text>
</comment>
<dbReference type="Pfam" id="PF14576">
    <property type="entry name" value="SEO_N"/>
    <property type="match status" value="1"/>
</dbReference>
<dbReference type="InterPro" id="IPR027944">
    <property type="entry name" value="SEO_C"/>
</dbReference>
<dbReference type="InterPro" id="IPR027942">
    <property type="entry name" value="SEO_N"/>
</dbReference>
<evidence type="ECO:0000313" key="3">
    <source>
        <dbReference type="EMBL" id="KAL3511371.1"/>
    </source>
</evidence>
<evidence type="ECO:0008006" key="5">
    <source>
        <dbReference type="Google" id="ProtNLM"/>
    </source>
</evidence>
<reference evidence="3 4" key="1">
    <citation type="submission" date="2024-11" db="EMBL/GenBank/DDBJ databases">
        <title>A near-complete genome assembly of Cinchona calisaya.</title>
        <authorList>
            <person name="Lian D.C."/>
            <person name="Zhao X.W."/>
            <person name="Wei L."/>
        </authorList>
    </citation>
    <scope>NUCLEOTIDE SEQUENCE [LARGE SCALE GENOMIC DNA]</scope>
    <source>
        <tissue evidence="3">Nenye</tissue>
    </source>
</reference>
<organism evidence="3 4">
    <name type="scientific">Cinchona calisaya</name>
    <dbReference type="NCBI Taxonomy" id="153742"/>
    <lineage>
        <taxon>Eukaryota</taxon>
        <taxon>Viridiplantae</taxon>
        <taxon>Streptophyta</taxon>
        <taxon>Embryophyta</taxon>
        <taxon>Tracheophyta</taxon>
        <taxon>Spermatophyta</taxon>
        <taxon>Magnoliopsida</taxon>
        <taxon>eudicotyledons</taxon>
        <taxon>Gunneridae</taxon>
        <taxon>Pentapetalae</taxon>
        <taxon>asterids</taxon>
        <taxon>lamiids</taxon>
        <taxon>Gentianales</taxon>
        <taxon>Rubiaceae</taxon>
        <taxon>Cinchonoideae</taxon>
        <taxon>Cinchoneae</taxon>
        <taxon>Cinchona</taxon>
    </lineage>
</organism>
<dbReference type="Proteomes" id="UP001630127">
    <property type="component" value="Unassembled WGS sequence"/>
</dbReference>
<feature type="domain" description="Sieve element occlusion C-terminal" evidence="2">
    <location>
        <begin position="562"/>
        <end position="793"/>
    </location>
</feature>
<evidence type="ECO:0000313" key="4">
    <source>
        <dbReference type="Proteomes" id="UP001630127"/>
    </source>
</evidence>